<gene>
    <name evidence="2" type="ORF">C8A00DRAFT_33613</name>
</gene>
<accession>A0AAN6VL99</accession>
<proteinExistence type="predicted"/>
<feature type="region of interest" description="Disordered" evidence="1">
    <location>
        <begin position="103"/>
        <end position="226"/>
    </location>
</feature>
<dbReference type="Proteomes" id="UP001302745">
    <property type="component" value="Unassembled WGS sequence"/>
</dbReference>
<evidence type="ECO:0000313" key="2">
    <source>
        <dbReference type="EMBL" id="KAK4153662.1"/>
    </source>
</evidence>
<comment type="caution">
    <text evidence="2">The sequence shown here is derived from an EMBL/GenBank/DDBJ whole genome shotgun (WGS) entry which is preliminary data.</text>
</comment>
<protein>
    <submittedName>
        <fullName evidence="2">Uncharacterized protein</fullName>
    </submittedName>
</protein>
<evidence type="ECO:0000313" key="3">
    <source>
        <dbReference type="Proteomes" id="UP001302745"/>
    </source>
</evidence>
<name>A0AAN6VL99_9PEZI</name>
<reference evidence="2" key="1">
    <citation type="journal article" date="2023" name="Mol. Phylogenet. Evol.">
        <title>Genome-scale phylogeny and comparative genomics of the fungal order Sordariales.</title>
        <authorList>
            <person name="Hensen N."/>
            <person name="Bonometti L."/>
            <person name="Westerberg I."/>
            <person name="Brannstrom I.O."/>
            <person name="Guillou S."/>
            <person name="Cros-Aarteil S."/>
            <person name="Calhoun S."/>
            <person name="Haridas S."/>
            <person name="Kuo A."/>
            <person name="Mondo S."/>
            <person name="Pangilinan J."/>
            <person name="Riley R."/>
            <person name="LaButti K."/>
            <person name="Andreopoulos B."/>
            <person name="Lipzen A."/>
            <person name="Chen C."/>
            <person name="Yan M."/>
            <person name="Daum C."/>
            <person name="Ng V."/>
            <person name="Clum A."/>
            <person name="Steindorff A."/>
            <person name="Ohm R.A."/>
            <person name="Martin F."/>
            <person name="Silar P."/>
            <person name="Natvig D.O."/>
            <person name="Lalanne C."/>
            <person name="Gautier V."/>
            <person name="Ament-Velasquez S.L."/>
            <person name="Kruys A."/>
            <person name="Hutchinson M.I."/>
            <person name="Powell A.J."/>
            <person name="Barry K."/>
            <person name="Miller A.N."/>
            <person name="Grigoriev I.V."/>
            <person name="Debuchy R."/>
            <person name="Gladieux P."/>
            <person name="Hiltunen Thoren M."/>
            <person name="Johannesson H."/>
        </authorList>
    </citation>
    <scope>NUCLEOTIDE SEQUENCE</scope>
    <source>
        <strain evidence="2">CBS 538.74</strain>
    </source>
</reference>
<feature type="compositionally biased region" description="Polar residues" evidence="1">
    <location>
        <begin position="118"/>
        <end position="133"/>
    </location>
</feature>
<feature type="compositionally biased region" description="Low complexity" evidence="1">
    <location>
        <begin position="203"/>
        <end position="220"/>
    </location>
</feature>
<dbReference type="AlphaFoldDB" id="A0AAN6VL99"/>
<organism evidence="2 3">
    <name type="scientific">Chaetomidium leptoderma</name>
    <dbReference type="NCBI Taxonomy" id="669021"/>
    <lineage>
        <taxon>Eukaryota</taxon>
        <taxon>Fungi</taxon>
        <taxon>Dikarya</taxon>
        <taxon>Ascomycota</taxon>
        <taxon>Pezizomycotina</taxon>
        <taxon>Sordariomycetes</taxon>
        <taxon>Sordariomycetidae</taxon>
        <taxon>Sordariales</taxon>
        <taxon>Chaetomiaceae</taxon>
        <taxon>Chaetomidium</taxon>
    </lineage>
</organism>
<keyword evidence="3" id="KW-1185">Reference proteome</keyword>
<sequence length="226" mass="24288">MIDAQELRRRWTNGTNAVFSPSDRHDSRVYAAVNYEREFDFRGCSDIIFMRGERTGREEDVILLTHGSGHMTLPAGVQVLVQSGYAKCDSSIADGSTVVGMGARAPPPSRVSGYAHSSADSGYSASGRGTANADSYRPSPPRDAASFSRAGPGSDYMSARDEPVARSAVGRRTSADSGDWEVVEQMDSYQDRSRDDACSIAPSESISSVGSRRGGSQYSRSHAHGY</sequence>
<dbReference type="EMBL" id="MU856934">
    <property type="protein sequence ID" value="KAK4153662.1"/>
    <property type="molecule type" value="Genomic_DNA"/>
</dbReference>
<evidence type="ECO:0000256" key="1">
    <source>
        <dbReference type="SAM" id="MobiDB-lite"/>
    </source>
</evidence>
<reference evidence="2" key="2">
    <citation type="submission" date="2023-05" db="EMBL/GenBank/DDBJ databases">
        <authorList>
            <consortium name="Lawrence Berkeley National Laboratory"/>
            <person name="Steindorff A."/>
            <person name="Hensen N."/>
            <person name="Bonometti L."/>
            <person name="Westerberg I."/>
            <person name="Brannstrom I.O."/>
            <person name="Guillou S."/>
            <person name="Cros-Aarteil S."/>
            <person name="Calhoun S."/>
            <person name="Haridas S."/>
            <person name="Kuo A."/>
            <person name="Mondo S."/>
            <person name="Pangilinan J."/>
            <person name="Riley R."/>
            <person name="Labutti K."/>
            <person name="Andreopoulos B."/>
            <person name="Lipzen A."/>
            <person name="Chen C."/>
            <person name="Yanf M."/>
            <person name="Daum C."/>
            <person name="Ng V."/>
            <person name="Clum A."/>
            <person name="Ohm R."/>
            <person name="Martin F."/>
            <person name="Silar P."/>
            <person name="Natvig D."/>
            <person name="Lalanne C."/>
            <person name="Gautier V."/>
            <person name="Ament-Velasquez S.L."/>
            <person name="Kruys A."/>
            <person name="Hutchinson M.I."/>
            <person name="Powell A.J."/>
            <person name="Barry K."/>
            <person name="Miller A.N."/>
            <person name="Grigoriev I.V."/>
            <person name="Debuchy R."/>
            <person name="Gladieux P."/>
            <person name="Thoren M.H."/>
            <person name="Johannesson H."/>
        </authorList>
    </citation>
    <scope>NUCLEOTIDE SEQUENCE</scope>
    <source>
        <strain evidence="2">CBS 538.74</strain>
    </source>
</reference>